<proteinExistence type="predicted"/>
<dbReference type="PANTHER" id="PTHR32027:SF9">
    <property type="entry name" value="BLL3847 PROTEIN"/>
    <property type="match status" value="1"/>
</dbReference>
<dbReference type="SUPFAM" id="SSF51556">
    <property type="entry name" value="Metallo-dependent hydrolases"/>
    <property type="match status" value="1"/>
</dbReference>
<accession>A0ABX8A480</accession>
<dbReference type="Pfam" id="PF07969">
    <property type="entry name" value="Amidohydro_3"/>
    <property type="match status" value="2"/>
</dbReference>
<dbReference type="RefSeq" id="WP_211911858.1">
    <property type="nucleotide sequence ID" value="NZ_CP036498.1"/>
</dbReference>
<dbReference type="PANTHER" id="PTHR32027">
    <property type="entry name" value="CYTOSINE DEAMINASE"/>
    <property type="match status" value="1"/>
</dbReference>
<evidence type="ECO:0000313" key="3">
    <source>
        <dbReference type="Proteomes" id="UP000682843"/>
    </source>
</evidence>
<name>A0ABX8A480_9BRAD</name>
<evidence type="ECO:0000259" key="1">
    <source>
        <dbReference type="Pfam" id="PF07969"/>
    </source>
</evidence>
<dbReference type="InterPro" id="IPR011059">
    <property type="entry name" value="Metal-dep_hydrolase_composite"/>
</dbReference>
<dbReference type="InterPro" id="IPR013108">
    <property type="entry name" value="Amidohydro_3"/>
</dbReference>
<keyword evidence="3" id="KW-1185">Reference proteome</keyword>
<feature type="domain" description="Amidohydrolase 3" evidence="1">
    <location>
        <begin position="45"/>
        <end position="130"/>
    </location>
</feature>
<dbReference type="EMBL" id="CP036498">
    <property type="protein sequence ID" value="QUS38322.1"/>
    <property type="molecule type" value="Genomic_DNA"/>
</dbReference>
<evidence type="ECO:0000313" key="2">
    <source>
        <dbReference type="EMBL" id="QUS38322.1"/>
    </source>
</evidence>
<gene>
    <name evidence="2" type="ORF">RPMA_05290</name>
</gene>
<dbReference type="InterPro" id="IPR032466">
    <property type="entry name" value="Metal_Hydrolase"/>
</dbReference>
<dbReference type="InterPro" id="IPR052349">
    <property type="entry name" value="Metallo-hydrolase_Enzymes"/>
</dbReference>
<organism evidence="2 3">
    <name type="scientific">Tardiphaga alba</name>
    <dbReference type="NCBI Taxonomy" id="340268"/>
    <lineage>
        <taxon>Bacteria</taxon>
        <taxon>Pseudomonadati</taxon>
        <taxon>Pseudomonadota</taxon>
        <taxon>Alphaproteobacteria</taxon>
        <taxon>Hyphomicrobiales</taxon>
        <taxon>Nitrobacteraceae</taxon>
        <taxon>Tardiphaga</taxon>
    </lineage>
</organism>
<dbReference type="Gene3D" id="2.30.40.10">
    <property type="entry name" value="Urease, subunit C, domain 1"/>
    <property type="match status" value="1"/>
</dbReference>
<dbReference type="SUPFAM" id="SSF51338">
    <property type="entry name" value="Composite domain of metallo-dependent hydrolases"/>
    <property type="match status" value="1"/>
</dbReference>
<reference evidence="2 3" key="1">
    <citation type="submission" date="2019-02" db="EMBL/GenBank/DDBJ databases">
        <title>Emended description of the genus Rhodopseudomonas and description of Rhodopseudomonas albus sp. nov., a non-phototrophic, heavy-metal-tolerant bacterium isolated from garden soil.</title>
        <authorList>
            <person name="Bao Z."/>
            <person name="Cao W.W."/>
            <person name="Sato Y."/>
            <person name="Nishizawa T."/>
            <person name="Zhao J."/>
            <person name="Guo Y."/>
            <person name="Ohta H."/>
        </authorList>
    </citation>
    <scope>NUCLEOTIDE SEQUENCE [LARGE SCALE GENOMIC DNA]</scope>
    <source>
        <strain evidence="2 3">SK50-23</strain>
    </source>
</reference>
<feature type="domain" description="Amidohydrolase 3" evidence="1">
    <location>
        <begin position="152"/>
        <end position="375"/>
    </location>
</feature>
<protein>
    <submittedName>
        <fullName evidence="2">Amidohydrolase</fullName>
    </submittedName>
</protein>
<sequence>MTFDLILRNARIVDRPEGLLDIGIKDGRFVAIEIGLPRGEAPDQNLGGKLLVPGFVETHIHLDKSCLLGRCNCEKGTLEEAVAEVAAAKRGFTEEDVYQRAAQTLEKAIKNGTNQMRTHVEVDPRVGLTSFRALKKLKQDYAWAIDLQLCVFPQEGLLDDPGCDDVMLQALREGADVVGGAPYMDKDSHGQIARIFSMAQEFGIDIDFHLDFAPDPSHLDLDEVCRLTEKFGWGGRVAIGHVTKLSAMPRGDFEAAAKRLANAGVAVTVLPATDLFLTGRDSEYNVPRGVTSAHKLRALGVNANISTNNVLNPFTPFGDVSLIRMVNLYANIAQVGRVDDLAGCLDMVTSASARLLNKTDYGIAVGHPADLVMLDCETKAEAVCEIAQPFFGFKRGVRTFVKPAASLLKPL</sequence>
<dbReference type="Gene3D" id="3.20.20.140">
    <property type="entry name" value="Metal-dependent hydrolases"/>
    <property type="match status" value="1"/>
</dbReference>
<dbReference type="Proteomes" id="UP000682843">
    <property type="component" value="Chromosome"/>
</dbReference>
<dbReference type="CDD" id="cd01293">
    <property type="entry name" value="Bact_CD"/>
    <property type="match status" value="1"/>
</dbReference>